<dbReference type="PANTHER" id="PTHR10183:SF379">
    <property type="entry name" value="CALPAIN-5"/>
    <property type="match status" value="1"/>
</dbReference>
<dbReference type="InterPro" id="IPR022684">
    <property type="entry name" value="Calpain_cysteine_protease"/>
</dbReference>
<comment type="caution">
    <text evidence="6">Lacks conserved residue(s) required for the propagation of feature annotation.</text>
</comment>
<feature type="region of interest" description="Disordered" evidence="7">
    <location>
        <begin position="265"/>
        <end position="300"/>
    </location>
</feature>
<dbReference type="GO" id="GO:0004198">
    <property type="term" value="F:calcium-dependent cysteine-type endopeptidase activity"/>
    <property type="evidence" value="ECO:0007669"/>
    <property type="project" value="InterPro"/>
</dbReference>
<dbReference type="InterPro" id="IPR011992">
    <property type="entry name" value="EF-hand-dom_pair"/>
</dbReference>
<evidence type="ECO:0000259" key="9">
    <source>
        <dbReference type="PROSITE" id="PS50222"/>
    </source>
</evidence>
<evidence type="ECO:0000313" key="10">
    <source>
        <dbReference type="EMBL" id="CAE8647131.1"/>
    </source>
</evidence>
<evidence type="ECO:0000256" key="6">
    <source>
        <dbReference type="PROSITE-ProRule" id="PRU00239"/>
    </source>
</evidence>
<feature type="active site" evidence="5 6">
    <location>
        <position position="499"/>
    </location>
</feature>
<feature type="domain" description="Calpain catalytic" evidence="8">
    <location>
        <begin position="459"/>
        <end position="810"/>
    </location>
</feature>
<keyword evidence="4 6" id="KW-0788">Thiol protease</keyword>
<feature type="region of interest" description="Disordered" evidence="7">
    <location>
        <begin position="1377"/>
        <end position="1400"/>
    </location>
</feature>
<evidence type="ECO:0000256" key="2">
    <source>
        <dbReference type="ARBA" id="ARBA00022670"/>
    </source>
</evidence>
<dbReference type="InterPro" id="IPR000169">
    <property type="entry name" value="Pept_cys_AS"/>
</dbReference>
<feature type="compositionally biased region" description="Pro residues" evidence="7">
    <location>
        <begin position="1326"/>
        <end position="1337"/>
    </location>
</feature>
<evidence type="ECO:0000256" key="4">
    <source>
        <dbReference type="ARBA" id="ARBA00022807"/>
    </source>
</evidence>
<evidence type="ECO:0000256" key="7">
    <source>
        <dbReference type="SAM" id="MobiDB-lite"/>
    </source>
</evidence>
<feature type="active site" evidence="5 6">
    <location>
        <position position="748"/>
    </location>
</feature>
<dbReference type="SUPFAM" id="SSF47473">
    <property type="entry name" value="EF-hand"/>
    <property type="match status" value="1"/>
</dbReference>
<dbReference type="PROSITE" id="PS50222">
    <property type="entry name" value="EF_HAND_2"/>
    <property type="match status" value="1"/>
</dbReference>
<dbReference type="Gene3D" id="3.90.70.10">
    <property type="entry name" value="Cysteine proteinases"/>
    <property type="match status" value="2"/>
</dbReference>
<dbReference type="Proteomes" id="UP000626109">
    <property type="component" value="Unassembled WGS sequence"/>
</dbReference>
<dbReference type="EMBL" id="CAJNNW010005143">
    <property type="protein sequence ID" value="CAE8647131.1"/>
    <property type="molecule type" value="Genomic_DNA"/>
</dbReference>
<dbReference type="SMART" id="SM00230">
    <property type="entry name" value="CysPc"/>
    <property type="match status" value="1"/>
</dbReference>
<proteinExistence type="inferred from homology"/>
<keyword evidence="3 6" id="KW-0378">Hydrolase</keyword>
<feature type="region of interest" description="Disordered" evidence="7">
    <location>
        <begin position="1279"/>
        <end position="1338"/>
    </location>
</feature>
<feature type="active site" evidence="5 6">
    <location>
        <position position="717"/>
    </location>
</feature>
<dbReference type="InterPro" id="IPR001300">
    <property type="entry name" value="Peptidase_C2_calpain_cat"/>
</dbReference>
<dbReference type="PROSITE" id="PS50203">
    <property type="entry name" value="CALPAIN_CAT"/>
    <property type="match status" value="2"/>
</dbReference>
<feature type="domain" description="EF-hand" evidence="9">
    <location>
        <begin position="17"/>
        <end position="52"/>
    </location>
</feature>
<feature type="compositionally biased region" description="Low complexity" evidence="7">
    <location>
        <begin position="1377"/>
        <end position="1395"/>
    </location>
</feature>
<name>A0A813I8X3_POLGL</name>
<comment type="similarity">
    <text evidence="1">Belongs to the peptidase C2 family.</text>
</comment>
<dbReference type="InterPro" id="IPR002048">
    <property type="entry name" value="EF_hand_dom"/>
</dbReference>
<dbReference type="PANTHER" id="PTHR10183">
    <property type="entry name" value="CALPAIN"/>
    <property type="match status" value="1"/>
</dbReference>
<comment type="caution">
    <text evidence="10">The sequence shown here is derived from an EMBL/GenBank/DDBJ whole genome shotgun (WGS) entry which is preliminary data.</text>
</comment>
<evidence type="ECO:0000259" key="8">
    <source>
        <dbReference type="PROSITE" id="PS50203"/>
    </source>
</evidence>
<gene>
    <name evidence="10" type="ORF">PGLA2088_LOCUS5409</name>
</gene>
<dbReference type="PRINTS" id="PR00704">
    <property type="entry name" value="CALPAIN"/>
</dbReference>
<dbReference type="InterPro" id="IPR038765">
    <property type="entry name" value="Papain-like_cys_pep_sf"/>
</dbReference>
<reference evidence="10" key="1">
    <citation type="submission" date="2021-02" db="EMBL/GenBank/DDBJ databases">
        <authorList>
            <person name="Dougan E. K."/>
            <person name="Rhodes N."/>
            <person name="Thang M."/>
            <person name="Chan C."/>
        </authorList>
    </citation>
    <scope>NUCLEOTIDE SEQUENCE</scope>
</reference>
<dbReference type="GO" id="GO:0006508">
    <property type="term" value="P:proteolysis"/>
    <property type="evidence" value="ECO:0007669"/>
    <property type="project" value="UniProtKB-KW"/>
</dbReference>
<dbReference type="SUPFAM" id="SSF54001">
    <property type="entry name" value="Cysteine proteinases"/>
    <property type="match status" value="2"/>
</dbReference>
<feature type="compositionally biased region" description="Pro residues" evidence="7">
    <location>
        <begin position="1450"/>
        <end position="1459"/>
    </location>
</feature>
<organism evidence="10 11">
    <name type="scientific">Polarella glacialis</name>
    <name type="common">Dinoflagellate</name>
    <dbReference type="NCBI Taxonomy" id="89957"/>
    <lineage>
        <taxon>Eukaryota</taxon>
        <taxon>Sar</taxon>
        <taxon>Alveolata</taxon>
        <taxon>Dinophyceae</taxon>
        <taxon>Suessiales</taxon>
        <taxon>Suessiaceae</taxon>
        <taxon>Polarella</taxon>
    </lineage>
</organism>
<accession>A0A813I8X3</accession>
<evidence type="ECO:0000313" key="11">
    <source>
        <dbReference type="Proteomes" id="UP000626109"/>
    </source>
</evidence>
<feature type="domain" description="Calpain catalytic" evidence="8">
    <location>
        <begin position="949"/>
        <end position="1276"/>
    </location>
</feature>
<evidence type="ECO:0000256" key="3">
    <source>
        <dbReference type="ARBA" id="ARBA00022801"/>
    </source>
</evidence>
<sequence length="1517" mass="168413">MSDKDLVKDFFALGDSPSEALLRRVFDSMDKDLDNTIDEGEFRQMCRMARHGNMKWWALHTSAMNLVMNCENAMAADDANKDLLSWSKSLRELGYSEMSEGLQKRRSHSDLWQLLATSGLASWKEHCERQVQESDEGEAGVHQLPALQRVAEIFNANNDHERLFLKIAFASQKKSPRDVTIFAQLVLLDFHYLVEIWQNLFPKRLSVSEDLLKKAGLESPEHYVVPPPGQQPMVCLSLAGWKRCLDLLRMGGSCQHFARAAAETGDHSNASDPSRFSAPSLGLGPPKAERMPAGSGDRTALTPTQALHKLATPQFGSQQQHQQQQQQQPANGLPILLGARGGAGEKFESLPLAPQSFIVDAAPPLRGTQDFQQIAAPLDRVTQPVMPPSVRISPHALQKTDEEWVEHVSRETPLSDPGFDHWDGFQGEDPLVLNRGLRHFQDGLLDDVSTIQEFEGEDIRWISASKMHSLASMWSDGEPVHVCATINPQMIKQGLVGNCWLIAAVSALAEFQGPIRDVFGRCKDTPLEGVDGPYELQLYSPFDGFQSRTVVKINDRIPCFRRKGGSWRPCFASAQHPDLWPMLLEKGLAKLMGGYSKLNGNRAPLAWAMITGEKQYQVFFPWSKPPGAVAVNAEDEKRDLWGEGNFSDLAENPTKYAISRTPKNVLSKERVWESLRLLDIDSHIMVCTFKPQTSGDGGRAFGRGSEHDAGQGLLAGHSYSLIAVKQVQEASPDRYARGRCQRLVQLRNPWGDCCEWTGDWSDGSSSWDRHPEVAKLLDYEQNRRRADGLFWMPWEEFTARVFDVIYSNVSFASKYNARMAAKADDPPVWSKQAPTQAAPGVAAATLTPRGFDLWQDLAARNPDSIQHDLSSWTDGFSDSALSLDVKAFPSTDIRWVSASRIHHLLKYEFNSSSSAGLPEYEIARRQRWADIAAESGGEGEANVCYQISSEVFQASLSDTWLAAAIKSLADLEGPIREVFAQCPKRPFAGRDGPYELKLFNPAQGFKRTTVAINDRVPCYARYGNQRDRAAGWRPCFSGAIYREMWPMLIEKAMAQLLGGYQLLAGNRAPLAWAMVTGEMRYGALFPWPKLEQSSKPGNGDSVASWGEGELNLASFQMRSNNRCCYRYEPRSRNERSADWVWDRLRFLAMDGRLTACIFKPQDEVVGQAFEELECEDGLLGDCAYSITCARSLHEPQLPGAGRRKSVRNTDLRLVQLRSPNGPAEWGGRWSPGSQEWEQHPKIAEELGEADGEDGLFWMCWDDFRERVVEIVFSEASFTHKASLSASGQGRPAPAERQADCQASPRSPDVPGEDLGVQHGAQQWPSSPSPPITPPTPPRELVKEMVTQDAPSFSASQAPPSGQSVPEVVTRVPEVVSQPGLPLQPQSQQTQQQPPTAHVRDSSFDVVTQGSFSSLAPATPSAHRLPSDSYHSCPSVSQGSPPPSRVAADPPSGPFNPPPDEAWQGVPQPVIPEPSAAISEPPCNSSFLVLLKLICCLLYVLLQEQHQQQQQQQQQQQR</sequence>
<dbReference type="Pfam" id="PF00648">
    <property type="entry name" value="Peptidase_C2"/>
    <property type="match status" value="2"/>
</dbReference>
<keyword evidence="2 6" id="KW-0645">Protease</keyword>
<dbReference type="PROSITE" id="PS00139">
    <property type="entry name" value="THIOL_PROTEASE_CYS"/>
    <property type="match status" value="1"/>
</dbReference>
<protein>
    <submittedName>
        <fullName evidence="10">Uncharacterized protein</fullName>
    </submittedName>
</protein>
<feature type="region of interest" description="Disordered" evidence="7">
    <location>
        <begin position="1414"/>
        <end position="1467"/>
    </location>
</feature>
<evidence type="ECO:0000256" key="5">
    <source>
        <dbReference type="PIRSR" id="PIRSR622684-1"/>
    </source>
</evidence>
<evidence type="ECO:0000256" key="1">
    <source>
        <dbReference type="ARBA" id="ARBA00007623"/>
    </source>
</evidence>
<dbReference type="GO" id="GO:0005509">
    <property type="term" value="F:calcium ion binding"/>
    <property type="evidence" value="ECO:0007669"/>
    <property type="project" value="InterPro"/>
</dbReference>
<feature type="compositionally biased region" description="Polar residues" evidence="7">
    <location>
        <begin position="1428"/>
        <end position="1438"/>
    </location>
</feature>